<feature type="domain" description="DUF6873" evidence="1">
    <location>
        <begin position="12"/>
        <end position="236"/>
    </location>
</feature>
<evidence type="ECO:0000313" key="2">
    <source>
        <dbReference type="EMBL" id="SKB53821.1"/>
    </source>
</evidence>
<sequence length="242" mass="27047">MYSIEKKPDALLVDYRLPAGMKNKIESFGIEIVETVAHPNLYEAVKGHPDLMGCPLKNITIIEPYLYSKKYKDFERFSTQIGATLIEKKYPNHIKYNVATFGRHALGYFKYVDKAIVSVLESLNISLINTKQGYSKCSTLILDSNNLVTSDISIFKAINEIYGMNIAMINSGDIILEGFEYGFIGGASSLIDNKKVAFMGSLEHYNNGKAIINVLNSLEIDAVFLANSKLQDYGSMVPLYLK</sequence>
<dbReference type="Proteomes" id="UP000243406">
    <property type="component" value="Unassembled WGS sequence"/>
</dbReference>
<dbReference type="OrthoDB" id="1753686at2"/>
<gene>
    <name evidence="2" type="ORF">SAMN02745120_1979</name>
</gene>
<organism evidence="2 3">
    <name type="scientific">Acetoanaerobium noterae</name>
    <dbReference type="NCBI Taxonomy" id="745369"/>
    <lineage>
        <taxon>Bacteria</taxon>
        <taxon>Bacillati</taxon>
        <taxon>Bacillota</taxon>
        <taxon>Clostridia</taxon>
        <taxon>Peptostreptococcales</taxon>
        <taxon>Filifactoraceae</taxon>
        <taxon>Acetoanaerobium</taxon>
    </lineage>
</organism>
<keyword evidence="3" id="KW-1185">Reference proteome</keyword>
<accession>A0A1T5C343</accession>
<name>A0A1T5C343_9FIRM</name>
<dbReference type="InterPro" id="IPR049238">
    <property type="entry name" value="DUF6873"/>
</dbReference>
<dbReference type="Pfam" id="PF21778">
    <property type="entry name" value="DUF6873"/>
    <property type="match status" value="1"/>
</dbReference>
<dbReference type="EMBL" id="FUYN01000004">
    <property type="protein sequence ID" value="SKB53821.1"/>
    <property type="molecule type" value="Genomic_DNA"/>
</dbReference>
<dbReference type="AlphaFoldDB" id="A0A1T5C343"/>
<protein>
    <recommendedName>
        <fullName evidence="1">DUF6873 domain-containing protein</fullName>
    </recommendedName>
</protein>
<dbReference type="RefSeq" id="WP_079589790.1">
    <property type="nucleotide sequence ID" value="NZ_FUYN01000004.1"/>
</dbReference>
<evidence type="ECO:0000259" key="1">
    <source>
        <dbReference type="Pfam" id="PF21778"/>
    </source>
</evidence>
<proteinExistence type="predicted"/>
<reference evidence="3" key="1">
    <citation type="submission" date="2017-02" db="EMBL/GenBank/DDBJ databases">
        <authorList>
            <person name="Varghese N."/>
            <person name="Submissions S."/>
        </authorList>
    </citation>
    <scope>NUCLEOTIDE SEQUENCE [LARGE SCALE GENOMIC DNA]</scope>
    <source>
        <strain evidence="3">ATCC 35199</strain>
    </source>
</reference>
<evidence type="ECO:0000313" key="3">
    <source>
        <dbReference type="Proteomes" id="UP000243406"/>
    </source>
</evidence>